<accession>A0A9N9GS73</accession>
<reference evidence="1" key="1">
    <citation type="submission" date="2021-06" db="EMBL/GenBank/DDBJ databases">
        <authorList>
            <person name="Kallberg Y."/>
            <person name="Tangrot J."/>
            <person name="Rosling A."/>
        </authorList>
    </citation>
    <scope>NUCLEOTIDE SEQUENCE</scope>
    <source>
        <strain evidence="1">FL966</strain>
    </source>
</reference>
<name>A0A9N9GS73_9GLOM</name>
<comment type="caution">
    <text evidence="1">The sequence shown here is derived from an EMBL/GenBank/DDBJ whole genome shotgun (WGS) entry which is preliminary data.</text>
</comment>
<keyword evidence="2" id="KW-1185">Reference proteome</keyword>
<sequence length="239" mass="27954">MKASKIVASIVYVSPNPYKYKRIHFLGEFYLRHECFSVSHRGQHQKCKRLIDDKDMALKWIRKSVSLRMAKRWLNILGCRFEKYKKPIPPVLEVGERELIFVTHDECSFCANDGKRGIWMHNEKMPLHKKGNGKSIIVSEFLLEVCRRLQLSEEEKKNPNIPAEACCYFTSGKNQENYWMVEHLLKQIKKKAIPIFETKFLNATAVFAFDNSTNYLTFADDALVMQRMNKGPRGKQSIM</sequence>
<dbReference type="Proteomes" id="UP000789759">
    <property type="component" value="Unassembled WGS sequence"/>
</dbReference>
<protein>
    <submittedName>
        <fullName evidence="1">24465_t:CDS:1</fullName>
    </submittedName>
</protein>
<dbReference type="PANTHER" id="PTHR35871">
    <property type="entry name" value="EXPRESSED PROTEIN"/>
    <property type="match status" value="1"/>
</dbReference>
<evidence type="ECO:0000313" key="2">
    <source>
        <dbReference type="Proteomes" id="UP000789759"/>
    </source>
</evidence>
<proteinExistence type="predicted"/>
<dbReference type="AlphaFoldDB" id="A0A9N9GS73"/>
<gene>
    <name evidence="1" type="ORF">CPELLU_LOCUS8158</name>
</gene>
<dbReference type="PANTHER" id="PTHR35871:SF1">
    <property type="entry name" value="CXC1-LIKE CYSTEINE CLUSTER ASSOCIATED WITH KDZ TRANSPOSASES DOMAIN-CONTAINING PROTEIN"/>
    <property type="match status" value="1"/>
</dbReference>
<organism evidence="1 2">
    <name type="scientific">Cetraspora pellucida</name>
    <dbReference type="NCBI Taxonomy" id="1433469"/>
    <lineage>
        <taxon>Eukaryota</taxon>
        <taxon>Fungi</taxon>
        <taxon>Fungi incertae sedis</taxon>
        <taxon>Mucoromycota</taxon>
        <taxon>Glomeromycotina</taxon>
        <taxon>Glomeromycetes</taxon>
        <taxon>Diversisporales</taxon>
        <taxon>Gigasporaceae</taxon>
        <taxon>Cetraspora</taxon>
    </lineage>
</organism>
<evidence type="ECO:0000313" key="1">
    <source>
        <dbReference type="EMBL" id="CAG8626045.1"/>
    </source>
</evidence>
<dbReference type="OrthoDB" id="2431949at2759"/>
<dbReference type="EMBL" id="CAJVQA010005691">
    <property type="protein sequence ID" value="CAG8626045.1"/>
    <property type="molecule type" value="Genomic_DNA"/>
</dbReference>